<evidence type="ECO:0000313" key="2">
    <source>
        <dbReference type="Proteomes" id="UP000688947"/>
    </source>
</evidence>
<comment type="caution">
    <text evidence="1">The sequence shown here is derived from an EMBL/GenBank/DDBJ whole genome shotgun (WGS) entry which is preliminary data.</text>
</comment>
<proteinExistence type="predicted"/>
<organism evidence="1 2">
    <name type="scientific">Phytophthora cactorum</name>
    <dbReference type="NCBI Taxonomy" id="29920"/>
    <lineage>
        <taxon>Eukaryota</taxon>
        <taxon>Sar</taxon>
        <taxon>Stramenopiles</taxon>
        <taxon>Oomycota</taxon>
        <taxon>Peronosporomycetes</taxon>
        <taxon>Peronosporales</taxon>
        <taxon>Peronosporaceae</taxon>
        <taxon>Phytophthora</taxon>
    </lineage>
</organism>
<gene>
    <name evidence="1" type="ORF">JG687_00012836</name>
</gene>
<dbReference type="Proteomes" id="UP000688947">
    <property type="component" value="Unassembled WGS sequence"/>
</dbReference>
<dbReference type="EMBL" id="JAENGZ010000894">
    <property type="protein sequence ID" value="KAG6952703.1"/>
    <property type="molecule type" value="Genomic_DNA"/>
</dbReference>
<name>A0A8T1U0N6_9STRA</name>
<protein>
    <submittedName>
        <fullName evidence="1">Uncharacterized protein</fullName>
    </submittedName>
</protein>
<sequence>MLLLLEFLPLPRSVSLLRVDDWNASRYFLQHVLLLPHHFELSAIFRFVGGRIGDGKL</sequence>
<accession>A0A8T1U0N6</accession>
<evidence type="ECO:0000313" key="1">
    <source>
        <dbReference type="EMBL" id="KAG6952703.1"/>
    </source>
</evidence>
<dbReference type="AlphaFoldDB" id="A0A8T1U0N6"/>
<reference evidence="1" key="1">
    <citation type="submission" date="2021-01" db="EMBL/GenBank/DDBJ databases">
        <title>Phytophthora aleatoria, a newly-described species from Pinus radiata is distinct from Phytophthora cactorum isolates based on comparative genomics.</title>
        <authorList>
            <person name="Mcdougal R."/>
            <person name="Panda P."/>
            <person name="Williams N."/>
            <person name="Studholme D.J."/>
        </authorList>
    </citation>
    <scope>NUCLEOTIDE SEQUENCE</scope>
    <source>
        <strain evidence="1">NZFS 3830</strain>
    </source>
</reference>